<dbReference type="PANTHER" id="PTHR30273">
    <property type="entry name" value="PERIPLASMIC SIGNAL SENSOR AND SIGMA FACTOR ACTIVATOR FECR-RELATED"/>
    <property type="match status" value="1"/>
</dbReference>
<reference evidence="4 5" key="1">
    <citation type="submission" date="2024-06" db="EMBL/GenBank/DDBJ databases">
        <title>Chitinophaga defluvii sp. nov., isolated from municipal sewage.</title>
        <authorList>
            <person name="Zhang L."/>
        </authorList>
    </citation>
    <scope>NUCLEOTIDE SEQUENCE [LARGE SCALE GENOMIC DNA]</scope>
    <source>
        <strain evidence="4 5">H8</strain>
    </source>
</reference>
<dbReference type="EMBL" id="JBEXAC010000001">
    <property type="protein sequence ID" value="MET6997086.1"/>
    <property type="molecule type" value="Genomic_DNA"/>
</dbReference>
<evidence type="ECO:0000313" key="4">
    <source>
        <dbReference type="EMBL" id="MET6997086.1"/>
    </source>
</evidence>
<dbReference type="Proteomes" id="UP001549749">
    <property type="component" value="Unassembled WGS sequence"/>
</dbReference>
<evidence type="ECO:0000259" key="2">
    <source>
        <dbReference type="Pfam" id="PF04773"/>
    </source>
</evidence>
<name>A0ABV2T234_9BACT</name>
<evidence type="ECO:0000313" key="5">
    <source>
        <dbReference type="Proteomes" id="UP001549749"/>
    </source>
</evidence>
<dbReference type="Pfam" id="PF16344">
    <property type="entry name" value="FecR_C"/>
    <property type="match status" value="1"/>
</dbReference>
<protein>
    <submittedName>
        <fullName evidence="4">FecR domain-containing protein</fullName>
    </submittedName>
</protein>
<dbReference type="Pfam" id="PF04773">
    <property type="entry name" value="FecR"/>
    <property type="match status" value="1"/>
</dbReference>
<evidence type="ECO:0000256" key="1">
    <source>
        <dbReference type="SAM" id="Phobius"/>
    </source>
</evidence>
<keyword evidence="1" id="KW-0812">Transmembrane</keyword>
<dbReference type="RefSeq" id="WP_354659726.1">
    <property type="nucleotide sequence ID" value="NZ_JBEXAC010000001.1"/>
</dbReference>
<comment type="caution">
    <text evidence="4">The sequence shown here is derived from an EMBL/GenBank/DDBJ whole genome shotgun (WGS) entry which is preliminary data.</text>
</comment>
<dbReference type="PANTHER" id="PTHR30273:SF2">
    <property type="entry name" value="PROTEIN FECR"/>
    <property type="match status" value="1"/>
</dbReference>
<dbReference type="InterPro" id="IPR012373">
    <property type="entry name" value="Ferrdict_sens_TM"/>
</dbReference>
<keyword evidence="5" id="KW-1185">Reference proteome</keyword>
<dbReference type="Gene3D" id="3.55.50.30">
    <property type="match status" value="1"/>
</dbReference>
<accession>A0ABV2T234</accession>
<dbReference type="Gene3D" id="2.60.120.1440">
    <property type="match status" value="1"/>
</dbReference>
<keyword evidence="1" id="KW-0472">Membrane</keyword>
<feature type="domain" description="FecR protein" evidence="2">
    <location>
        <begin position="138"/>
        <end position="225"/>
    </location>
</feature>
<evidence type="ECO:0000259" key="3">
    <source>
        <dbReference type="Pfam" id="PF16344"/>
    </source>
</evidence>
<organism evidence="4 5">
    <name type="scientific">Chitinophaga defluvii</name>
    <dbReference type="NCBI Taxonomy" id="3163343"/>
    <lineage>
        <taxon>Bacteria</taxon>
        <taxon>Pseudomonadati</taxon>
        <taxon>Bacteroidota</taxon>
        <taxon>Chitinophagia</taxon>
        <taxon>Chitinophagales</taxon>
        <taxon>Chitinophagaceae</taxon>
        <taxon>Chitinophaga</taxon>
    </lineage>
</organism>
<dbReference type="PIRSF" id="PIRSF018266">
    <property type="entry name" value="FecR"/>
    <property type="match status" value="1"/>
</dbReference>
<sequence>MKNEHERLRQLFRQYLENDITAAEQEVFWQLLEKGAAENILDDELKALWESAAKEKALITDQEWEGKLQRLQAAVGQHQEIVSLPDITPQRRWWRTWQAAAALVLLLGGGLLAFVLFRPAAPLQHIAVNGQAADYTGHQVINLPDGSRVIMNTGSKLHYPSKFNDSTRDVYLTGEAYFDIAPLASKPFLVHAGDITTRVLGTTFNVRAYPGDPVITVAVTSGKVQVSTKEKDLGVLLPNEQVKYDKQDNAITKIKADLSPVVAWKEADLVLDSVTLGEAAVIIGNKYHVEIHFAREALKQCRLTATFFSQHGIDHVLNVLCQLSNVSYRKEGETIFIDGAGCN</sequence>
<proteinExistence type="predicted"/>
<gene>
    <name evidence="4" type="ORF">ABR189_06885</name>
</gene>
<keyword evidence="1" id="KW-1133">Transmembrane helix</keyword>
<dbReference type="InterPro" id="IPR032508">
    <property type="entry name" value="FecR_C"/>
</dbReference>
<dbReference type="InterPro" id="IPR006860">
    <property type="entry name" value="FecR"/>
</dbReference>
<feature type="domain" description="Protein FecR C-terminal" evidence="3">
    <location>
        <begin position="269"/>
        <end position="337"/>
    </location>
</feature>
<feature type="transmembrane region" description="Helical" evidence="1">
    <location>
        <begin position="99"/>
        <end position="117"/>
    </location>
</feature>